<keyword evidence="10" id="KW-0325">Glycoprotein</keyword>
<dbReference type="PANTHER" id="PTHR23071:SF1">
    <property type="entry name" value="GPI ETHANOLAMINE PHOSPHATE TRANSFERASE 3"/>
    <property type="match status" value="1"/>
</dbReference>
<keyword evidence="8 11" id="KW-1133">Transmembrane helix</keyword>
<dbReference type="Gene3D" id="3.40.720.10">
    <property type="entry name" value="Alkaline Phosphatase, subunit A"/>
    <property type="match status" value="1"/>
</dbReference>
<feature type="transmembrane region" description="Helical" evidence="11">
    <location>
        <begin position="513"/>
        <end position="535"/>
    </location>
</feature>
<evidence type="ECO:0000256" key="10">
    <source>
        <dbReference type="ARBA" id="ARBA00023180"/>
    </source>
</evidence>
<feature type="transmembrane region" description="Helical" evidence="11">
    <location>
        <begin position="873"/>
        <end position="894"/>
    </location>
</feature>
<dbReference type="GO" id="GO:0006506">
    <property type="term" value="P:GPI anchor biosynthetic process"/>
    <property type="evidence" value="ECO:0007669"/>
    <property type="project" value="UniProtKB-UniPathway"/>
</dbReference>
<dbReference type="CDD" id="cd16023">
    <property type="entry name" value="GPI_EPT_3"/>
    <property type="match status" value="1"/>
</dbReference>
<feature type="transmembrane region" description="Helical" evidence="11">
    <location>
        <begin position="906"/>
        <end position="929"/>
    </location>
</feature>
<feature type="transmembrane region" description="Helical" evidence="11">
    <location>
        <begin position="669"/>
        <end position="686"/>
    </location>
</feature>
<reference evidence="12 13" key="1">
    <citation type="submission" date="2016-09" db="EMBL/GenBank/DDBJ databases">
        <title>Extensive genetic diversity and differential bi-allelic expression allows diatom success in the polar Southern Ocean.</title>
        <authorList>
            <consortium name="DOE Joint Genome Institute"/>
            <person name="Mock T."/>
            <person name="Otillar R.P."/>
            <person name="Strauss J."/>
            <person name="Dupont C."/>
            <person name="Frickenhaus S."/>
            <person name="Maumus F."/>
            <person name="Mcmullan M."/>
            <person name="Sanges R."/>
            <person name="Schmutz J."/>
            <person name="Toseland A."/>
            <person name="Valas R."/>
            <person name="Veluchamy A."/>
            <person name="Ward B.J."/>
            <person name="Allen A."/>
            <person name="Barry K."/>
            <person name="Falciatore A."/>
            <person name="Ferrante M."/>
            <person name="Fortunato A.E."/>
            <person name="Gloeckner G."/>
            <person name="Gruber A."/>
            <person name="Hipkin R."/>
            <person name="Janech M."/>
            <person name="Kroth P."/>
            <person name="Leese F."/>
            <person name="Lindquist E."/>
            <person name="Lyon B.R."/>
            <person name="Martin J."/>
            <person name="Mayer C."/>
            <person name="Parker M."/>
            <person name="Quesneville H."/>
            <person name="Raymond J."/>
            <person name="Uhlig C."/>
            <person name="Valentin K.U."/>
            <person name="Worden A.Z."/>
            <person name="Armbrust E.V."/>
            <person name="Bowler C."/>
            <person name="Green B."/>
            <person name="Moulton V."/>
            <person name="Van Oosterhout C."/>
            <person name="Grigoriev I."/>
        </authorList>
    </citation>
    <scope>NUCLEOTIDE SEQUENCE [LARGE SCALE GENOMIC DNA]</scope>
    <source>
        <strain evidence="12 13">CCMP1102</strain>
    </source>
</reference>
<feature type="transmembrane region" description="Helical" evidence="11">
    <location>
        <begin position="845"/>
        <end position="867"/>
    </location>
</feature>
<comment type="subcellular location">
    <subcellularLocation>
        <location evidence="1">Endoplasmic reticulum membrane</location>
        <topology evidence="1">Multi-pass membrane protein</topology>
    </subcellularLocation>
</comment>
<feature type="transmembrane region" description="Helical" evidence="11">
    <location>
        <begin position="573"/>
        <end position="592"/>
    </location>
</feature>
<evidence type="ECO:0000256" key="3">
    <source>
        <dbReference type="ARBA" id="ARBA00008695"/>
    </source>
</evidence>
<dbReference type="InParanoid" id="A0A1E7FRA1"/>
<feature type="transmembrane region" description="Helical" evidence="11">
    <location>
        <begin position="604"/>
        <end position="624"/>
    </location>
</feature>
<evidence type="ECO:0000256" key="1">
    <source>
        <dbReference type="ARBA" id="ARBA00004477"/>
    </source>
</evidence>
<dbReference type="OrthoDB" id="37582at2759"/>
<dbReference type="UniPathway" id="UPA00196"/>
<feature type="transmembrane region" description="Helical" evidence="11">
    <location>
        <begin position="770"/>
        <end position="793"/>
    </location>
</feature>
<dbReference type="InterPro" id="IPR002591">
    <property type="entry name" value="Phosphodiest/P_Trfase"/>
</dbReference>
<evidence type="ECO:0000256" key="5">
    <source>
        <dbReference type="ARBA" id="ARBA00022679"/>
    </source>
</evidence>
<accession>A0A1E7FRA1</accession>
<comment type="similarity">
    <text evidence="3">Belongs to the PIGG/PIGN/PIGO family. PIGO subfamily.</text>
</comment>
<evidence type="ECO:0000256" key="4">
    <source>
        <dbReference type="ARBA" id="ARBA00022502"/>
    </source>
</evidence>
<feature type="transmembrane region" description="Helical" evidence="11">
    <location>
        <begin position="547"/>
        <end position="567"/>
    </location>
</feature>
<dbReference type="KEGG" id="fcy:FRACYDRAFT_179984"/>
<sequence>MSSSTSTGRLNNFQRAKKKPVDLIVPLIAIVGLYWFSASFFLAKRTLPFVSRCDEARTLFTEVLSLSREQTDLVVGVMDDNDYDDDYDAAKHSNNINNSTIKSRNGCWLPRRIDSLVILVVDALRFDFARDHLPMSIGSRISPQNKQKQQNNQTTASQLLQFVADPPTVTMQRLKGLTTGSLPTFADISGSMGGASIEEDSWVQQLKATPHYKRGLKFPSRLGFVGDDTWVDLYPRQFDESYPLPSFNTRDLDTVDNGVLERLPLLLKDLRMDGSSPKELEVVVSHFLGVDHVGHTYGPHDKHMTEKLNQMDVALSTTLDVLDLSKNCHLALIFGDHGMTEDGNHGGGTENEINAALFAHFSPACGDLSLDLTPSIGSKYVQDAFQSIHQIDLVPTISFLLGLPVPYANLGSVVPSLMGFERVNETAAAMALNAAQVWRYFTVYSETANKLPNLPELQLLLEEAVDVYKQALVEQKEQAEDSNAFYKACGLFKTFLLEAADLGHAVWTRFDTFGMIMGGSILFLSLFISVISIYFLTGGIRLSPNQYVESGLSAIFVVFQSGILSFSNSYIEAEQMIVMFMLQILGLSIFVRMQGVKAGGNARIIPYIPLLIPLLSRISELVISGHGMDPSIRLHLAHNPIVFVGSLVGLMALRVFFYKSLSNKTKTGLFHTSMDCAIILCIALSWLEKRNLDQTRNGYPASRAAIGLLLVCTPIAIVETLPPITQISKKTAKAGNHHPINRRDVILVRTLTVVFELLLAIMVVTGPSTAATILIFSLQGWMLYILAGATGFYEVSPPIQATLWRFLVRHTFFATNHGCAFNRLQYSAAFVASINFDFALGGLQLFLNTFGWEIIGLIIVWVTAYMHNKKHLWSWYGFYQLVESSLNCVSVSLLRRHLMVWAVYAPRFLFSSIFLILNCFGQVIVYLLYSFQ</sequence>
<evidence type="ECO:0000313" key="13">
    <source>
        <dbReference type="Proteomes" id="UP000095751"/>
    </source>
</evidence>
<dbReference type="SUPFAM" id="SSF53649">
    <property type="entry name" value="Alkaline phosphatase-like"/>
    <property type="match status" value="1"/>
</dbReference>
<dbReference type="InterPro" id="IPR037675">
    <property type="entry name" value="PIG-O_N"/>
</dbReference>
<evidence type="ECO:0000256" key="7">
    <source>
        <dbReference type="ARBA" id="ARBA00022824"/>
    </source>
</evidence>
<keyword evidence="9 11" id="KW-0472">Membrane</keyword>
<proteinExistence type="inferred from homology"/>
<dbReference type="Pfam" id="PF01663">
    <property type="entry name" value="Phosphodiest"/>
    <property type="match status" value="1"/>
</dbReference>
<evidence type="ECO:0000256" key="11">
    <source>
        <dbReference type="SAM" id="Phobius"/>
    </source>
</evidence>
<keyword evidence="5" id="KW-0808">Transferase</keyword>
<dbReference type="GO" id="GO:0005789">
    <property type="term" value="C:endoplasmic reticulum membrane"/>
    <property type="evidence" value="ECO:0007669"/>
    <property type="project" value="UniProtKB-SubCell"/>
</dbReference>
<organism evidence="12 13">
    <name type="scientific">Fragilariopsis cylindrus CCMP1102</name>
    <dbReference type="NCBI Taxonomy" id="635003"/>
    <lineage>
        <taxon>Eukaryota</taxon>
        <taxon>Sar</taxon>
        <taxon>Stramenopiles</taxon>
        <taxon>Ochrophyta</taxon>
        <taxon>Bacillariophyta</taxon>
        <taxon>Bacillariophyceae</taxon>
        <taxon>Bacillariophycidae</taxon>
        <taxon>Bacillariales</taxon>
        <taxon>Bacillariaceae</taxon>
        <taxon>Fragilariopsis</taxon>
    </lineage>
</organism>
<keyword evidence="4" id="KW-0337">GPI-anchor biosynthesis</keyword>
<dbReference type="AlphaFoldDB" id="A0A1E7FRA1"/>
<feature type="transmembrane region" description="Helical" evidence="11">
    <location>
        <begin position="746"/>
        <end position="764"/>
    </location>
</feature>
<keyword evidence="7" id="KW-0256">Endoplasmic reticulum</keyword>
<evidence type="ECO:0000313" key="12">
    <source>
        <dbReference type="EMBL" id="OEU20678.1"/>
    </source>
</evidence>
<dbReference type="EMBL" id="KV784354">
    <property type="protein sequence ID" value="OEU20678.1"/>
    <property type="molecule type" value="Genomic_DNA"/>
</dbReference>
<comment type="pathway">
    <text evidence="2">Glycolipid biosynthesis; glycosylphosphatidylinositol-anchor biosynthesis.</text>
</comment>
<dbReference type="InterPro" id="IPR039524">
    <property type="entry name" value="PIGO/GPI13"/>
</dbReference>
<evidence type="ECO:0000256" key="6">
    <source>
        <dbReference type="ARBA" id="ARBA00022692"/>
    </source>
</evidence>
<dbReference type="GO" id="GO:0051377">
    <property type="term" value="F:mannose-ethanolamine phosphotransferase activity"/>
    <property type="evidence" value="ECO:0007669"/>
    <property type="project" value="InterPro"/>
</dbReference>
<keyword evidence="6 11" id="KW-0812">Transmembrane</keyword>
<evidence type="ECO:0000256" key="8">
    <source>
        <dbReference type="ARBA" id="ARBA00022989"/>
    </source>
</evidence>
<feature type="transmembrane region" description="Helical" evidence="11">
    <location>
        <begin position="636"/>
        <end position="657"/>
    </location>
</feature>
<dbReference type="PANTHER" id="PTHR23071">
    <property type="entry name" value="PHOSPHATIDYLINOSITOL GLYCAN"/>
    <property type="match status" value="1"/>
</dbReference>
<dbReference type="InterPro" id="IPR017850">
    <property type="entry name" value="Alkaline_phosphatase_core_sf"/>
</dbReference>
<name>A0A1E7FRA1_9STRA</name>
<evidence type="ECO:0000256" key="2">
    <source>
        <dbReference type="ARBA" id="ARBA00004687"/>
    </source>
</evidence>
<dbReference type="Proteomes" id="UP000095751">
    <property type="component" value="Unassembled WGS sequence"/>
</dbReference>
<feature type="transmembrane region" description="Helical" evidence="11">
    <location>
        <begin position="21"/>
        <end position="43"/>
    </location>
</feature>
<gene>
    <name evidence="12" type="ORF">FRACYDRAFT_179984</name>
</gene>
<keyword evidence="13" id="KW-1185">Reference proteome</keyword>
<evidence type="ECO:0000256" key="9">
    <source>
        <dbReference type="ARBA" id="ARBA00023136"/>
    </source>
</evidence>
<feature type="transmembrane region" description="Helical" evidence="11">
    <location>
        <begin position="706"/>
        <end position="725"/>
    </location>
</feature>
<protein>
    <submittedName>
        <fullName evidence="12">Alkaline phosphatase-like protein</fullName>
    </submittedName>
</protein>